<evidence type="ECO:0000256" key="8">
    <source>
        <dbReference type="SAM" id="Phobius"/>
    </source>
</evidence>
<feature type="transmembrane region" description="Helical" evidence="8">
    <location>
        <begin position="294"/>
        <end position="310"/>
    </location>
</feature>
<keyword evidence="5 8" id="KW-0812">Transmembrane</keyword>
<feature type="transmembrane region" description="Helical" evidence="8">
    <location>
        <begin position="7"/>
        <end position="27"/>
    </location>
</feature>
<reference evidence="9" key="1">
    <citation type="submission" date="2020-07" db="EMBL/GenBank/DDBJ databases">
        <title>Huge and variable diversity of episymbiotic CPR bacteria and DPANN archaea in groundwater ecosystems.</title>
        <authorList>
            <person name="He C.Y."/>
            <person name="Keren R."/>
            <person name="Whittaker M."/>
            <person name="Farag I.F."/>
            <person name="Doudna J."/>
            <person name="Cate J.H.D."/>
            <person name="Banfield J.F."/>
        </authorList>
    </citation>
    <scope>NUCLEOTIDE SEQUENCE</scope>
    <source>
        <strain evidence="9">NC_groundwater_972_Pr1_S-0.2um_49_27</strain>
    </source>
</reference>
<feature type="transmembrane region" description="Helical" evidence="8">
    <location>
        <begin position="39"/>
        <end position="60"/>
    </location>
</feature>
<gene>
    <name evidence="9" type="ORF">HY220_03470</name>
</gene>
<dbReference type="GO" id="GO:0005886">
    <property type="term" value="C:plasma membrane"/>
    <property type="evidence" value="ECO:0007669"/>
    <property type="project" value="UniProtKB-SubCell"/>
</dbReference>
<feature type="transmembrane region" description="Helical" evidence="8">
    <location>
        <begin position="112"/>
        <end position="134"/>
    </location>
</feature>
<comment type="caution">
    <text evidence="9">The sequence shown here is derived from an EMBL/GenBank/DDBJ whole genome shotgun (WGS) entry which is preliminary data.</text>
</comment>
<comment type="subcellular location">
    <subcellularLocation>
        <location evidence="1">Cell inner membrane</location>
        <topology evidence="1">Multi-pass membrane protein</topology>
    </subcellularLocation>
</comment>
<dbReference type="AlphaFoldDB" id="A0A9D6QU36"/>
<accession>A0A9D6QU36</accession>
<evidence type="ECO:0000256" key="2">
    <source>
        <dbReference type="ARBA" id="ARBA00022448"/>
    </source>
</evidence>
<evidence type="ECO:0000256" key="5">
    <source>
        <dbReference type="ARBA" id="ARBA00022692"/>
    </source>
</evidence>
<keyword evidence="3" id="KW-1003">Cell membrane</keyword>
<feature type="transmembrane region" description="Helical" evidence="8">
    <location>
        <begin position="348"/>
        <end position="370"/>
    </location>
</feature>
<evidence type="ECO:0008006" key="11">
    <source>
        <dbReference type="Google" id="ProtNLM"/>
    </source>
</evidence>
<evidence type="ECO:0000256" key="4">
    <source>
        <dbReference type="ARBA" id="ARBA00022519"/>
    </source>
</evidence>
<evidence type="ECO:0000313" key="9">
    <source>
        <dbReference type="EMBL" id="MBI3627772.1"/>
    </source>
</evidence>
<dbReference type="Gene3D" id="1.20.1740.10">
    <property type="entry name" value="Amino acid/polyamine transporter I"/>
    <property type="match status" value="1"/>
</dbReference>
<name>A0A9D6QU36_9BACT</name>
<dbReference type="GO" id="GO:0003333">
    <property type="term" value="P:amino acid transmembrane transport"/>
    <property type="evidence" value="ECO:0007669"/>
    <property type="project" value="InterPro"/>
</dbReference>
<evidence type="ECO:0000256" key="7">
    <source>
        <dbReference type="ARBA" id="ARBA00023136"/>
    </source>
</evidence>
<evidence type="ECO:0000313" key="10">
    <source>
        <dbReference type="Proteomes" id="UP000808388"/>
    </source>
</evidence>
<feature type="transmembrane region" description="Helical" evidence="8">
    <location>
        <begin position="183"/>
        <end position="201"/>
    </location>
</feature>
<protein>
    <recommendedName>
        <fullName evidence="11">Amino acid permease</fullName>
    </recommendedName>
</protein>
<proteinExistence type="predicted"/>
<organism evidence="9 10">
    <name type="scientific">Candidatus Sungiibacteriota bacterium</name>
    <dbReference type="NCBI Taxonomy" id="2750080"/>
    <lineage>
        <taxon>Bacteria</taxon>
        <taxon>Candidatus Sungiibacteriota</taxon>
    </lineage>
</organism>
<keyword evidence="4" id="KW-0997">Cell inner membrane</keyword>
<feature type="transmembrane region" description="Helical" evidence="8">
    <location>
        <begin position="256"/>
        <end position="282"/>
    </location>
</feature>
<dbReference type="PANTHER" id="PTHR32195:SF26">
    <property type="entry name" value="TRYPTOPHAN OR TYROSINE TRANSPORTER PROTEIN"/>
    <property type="match status" value="1"/>
</dbReference>
<keyword evidence="6 8" id="KW-1133">Transmembrane helix</keyword>
<feature type="transmembrane region" description="Helical" evidence="8">
    <location>
        <begin position="146"/>
        <end position="163"/>
    </location>
</feature>
<dbReference type="Pfam" id="PF03222">
    <property type="entry name" value="Trp_Tyr_perm"/>
    <property type="match status" value="1"/>
</dbReference>
<keyword evidence="2" id="KW-0813">Transport</keyword>
<evidence type="ECO:0000256" key="6">
    <source>
        <dbReference type="ARBA" id="ARBA00022989"/>
    </source>
</evidence>
<dbReference type="EMBL" id="JACQCQ010000012">
    <property type="protein sequence ID" value="MBI3627772.1"/>
    <property type="molecule type" value="Genomic_DNA"/>
</dbReference>
<dbReference type="Proteomes" id="UP000808388">
    <property type="component" value="Unassembled WGS sequence"/>
</dbReference>
<feature type="transmembrane region" description="Helical" evidence="8">
    <location>
        <begin position="81"/>
        <end position="100"/>
    </location>
</feature>
<feature type="transmembrane region" description="Helical" evidence="8">
    <location>
        <begin position="316"/>
        <end position="336"/>
    </location>
</feature>
<dbReference type="PANTHER" id="PTHR32195">
    <property type="entry name" value="OS07G0662800 PROTEIN"/>
    <property type="match status" value="1"/>
</dbReference>
<evidence type="ECO:0000256" key="1">
    <source>
        <dbReference type="ARBA" id="ARBA00004429"/>
    </source>
</evidence>
<dbReference type="InterPro" id="IPR018227">
    <property type="entry name" value="Amino_acid_transport_2"/>
</dbReference>
<feature type="transmembrane region" description="Helical" evidence="8">
    <location>
        <begin position="213"/>
        <end position="236"/>
    </location>
</feature>
<keyword evidence="7 8" id="KW-0472">Membrane</keyword>
<sequence>MSRFIQALALFIGSIIGVGVFALPFVFSEAGFLLGSIELLVLTVAVIAISLMYGDVILAVQGSHQLPGYAKMILGKKWVRLGSIISTFNLLGALVVYVILGTKFLGLLISQFFPAQAEVAALLFYFTLGLFVFFYDSAVATEIDSALATLLLIFMAVLIILGLTHADFNFIAKINLSNILTPYGPILFALTGVSVIPRVARTLGRNKTHLKQVLIIGTIIPAIVYFLFVLSIIGASPHGVSRDAISGLAATFGSGVVMLGALVGFLSTSTAYCGVGLSFRGLLQFDFGLPKRSAWLLAAVAPFLLYGIGISDFVRVVSFIGSFTIAAEGIFIVYLWKRLRHVSIIPKHYDSILSDALIGLFVFGLMYGLILK</sequence>
<evidence type="ECO:0000256" key="3">
    <source>
        <dbReference type="ARBA" id="ARBA00022475"/>
    </source>
</evidence>